<accession>A0A3N0GNE5</accession>
<gene>
    <name evidence="1" type="ORF">EFL26_13720</name>
</gene>
<dbReference type="EMBL" id="RJSF01000040">
    <property type="protein sequence ID" value="RNM13993.1"/>
    <property type="molecule type" value="Genomic_DNA"/>
</dbReference>
<name>A0A3N0GNE5_9ACTN</name>
<keyword evidence="2" id="KW-1185">Reference proteome</keyword>
<evidence type="ECO:0000313" key="2">
    <source>
        <dbReference type="Proteomes" id="UP000279994"/>
    </source>
</evidence>
<proteinExistence type="predicted"/>
<sequence length="76" mass="8028">MGGKATDAQVQEIARVLLAEGRYETRLETGNLQALVDAGWAARQAGQLLGRPVRVETSRPDEPSGGLVVVAELVDA</sequence>
<dbReference type="Proteomes" id="UP000279994">
    <property type="component" value="Unassembled WGS sequence"/>
</dbReference>
<organism evidence="1 2">
    <name type="scientific">Nocardioides pocheonensis</name>
    <dbReference type="NCBI Taxonomy" id="661485"/>
    <lineage>
        <taxon>Bacteria</taxon>
        <taxon>Bacillati</taxon>
        <taxon>Actinomycetota</taxon>
        <taxon>Actinomycetes</taxon>
        <taxon>Propionibacteriales</taxon>
        <taxon>Nocardioidaceae</taxon>
        <taxon>Nocardioides</taxon>
    </lineage>
</organism>
<dbReference type="RefSeq" id="WP_123223401.1">
    <property type="nucleotide sequence ID" value="NZ_RJSF01000040.1"/>
</dbReference>
<dbReference type="AlphaFoldDB" id="A0A3N0GNE5"/>
<evidence type="ECO:0000313" key="1">
    <source>
        <dbReference type="EMBL" id="RNM13993.1"/>
    </source>
</evidence>
<comment type="caution">
    <text evidence="1">The sequence shown here is derived from an EMBL/GenBank/DDBJ whole genome shotgun (WGS) entry which is preliminary data.</text>
</comment>
<reference evidence="1 2" key="1">
    <citation type="submission" date="2018-11" db="EMBL/GenBank/DDBJ databases">
        <authorList>
            <person name="Li F."/>
        </authorList>
    </citation>
    <scope>NUCLEOTIDE SEQUENCE [LARGE SCALE GENOMIC DNA]</scope>
    <source>
        <strain evidence="1 2">Gsoil 818</strain>
    </source>
</reference>
<protein>
    <submittedName>
        <fullName evidence="1">Uncharacterized protein</fullName>
    </submittedName>
</protein>